<dbReference type="PROSITE" id="PS50404">
    <property type="entry name" value="GST_NTER"/>
    <property type="match status" value="1"/>
</dbReference>
<dbReference type="InterPro" id="IPR004045">
    <property type="entry name" value="Glutathione_S-Trfase_N"/>
</dbReference>
<reference evidence="3 4" key="1">
    <citation type="submission" date="2018-03" db="EMBL/GenBank/DDBJ databases">
        <title>Genomic Encyclopedia of Archaeal and Bacterial Type Strains, Phase II (KMG-II): from individual species to whole genera.</title>
        <authorList>
            <person name="Goeker M."/>
        </authorList>
    </citation>
    <scope>NUCLEOTIDE SEQUENCE [LARGE SCALE GENOMIC DNA]</scope>
    <source>
        <strain evidence="3 4">DSM 100673</strain>
    </source>
</reference>
<dbReference type="PANTHER" id="PTHR44051:SF8">
    <property type="entry name" value="GLUTATHIONE S-TRANSFERASE GSTA"/>
    <property type="match status" value="1"/>
</dbReference>
<dbReference type="SFLD" id="SFLDS00019">
    <property type="entry name" value="Glutathione_Transferase_(cytos"/>
    <property type="match status" value="1"/>
</dbReference>
<dbReference type="CDD" id="cd00299">
    <property type="entry name" value="GST_C_family"/>
    <property type="match status" value="1"/>
</dbReference>
<dbReference type="CDD" id="cd00570">
    <property type="entry name" value="GST_N_family"/>
    <property type="match status" value="1"/>
</dbReference>
<dbReference type="PANTHER" id="PTHR44051">
    <property type="entry name" value="GLUTATHIONE S-TRANSFERASE-RELATED"/>
    <property type="match status" value="1"/>
</dbReference>
<dbReference type="SUPFAM" id="SSF52833">
    <property type="entry name" value="Thioredoxin-like"/>
    <property type="match status" value="1"/>
</dbReference>
<gene>
    <name evidence="3" type="ORF">CLV88_11746</name>
</gene>
<proteinExistence type="predicted"/>
<dbReference type="EMBL" id="PYGJ01000017">
    <property type="protein sequence ID" value="PSL17483.1"/>
    <property type="molecule type" value="Genomic_DNA"/>
</dbReference>
<dbReference type="Pfam" id="PF00043">
    <property type="entry name" value="GST_C"/>
    <property type="match status" value="1"/>
</dbReference>
<evidence type="ECO:0000259" key="2">
    <source>
        <dbReference type="PROSITE" id="PS50405"/>
    </source>
</evidence>
<dbReference type="InterPro" id="IPR036282">
    <property type="entry name" value="Glutathione-S-Trfase_C_sf"/>
</dbReference>
<feature type="domain" description="GST C-terminal" evidence="2">
    <location>
        <begin position="86"/>
        <end position="240"/>
    </location>
</feature>
<dbReference type="InterPro" id="IPR040079">
    <property type="entry name" value="Glutathione_S-Trfase"/>
</dbReference>
<dbReference type="Gene3D" id="3.40.30.10">
    <property type="entry name" value="Glutaredoxin"/>
    <property type="match status" value="1"/>
</dbReference>
<dbReference type="Pfam" id="PF13409">
    <property type="entry name" value="GST_N_2"/>
    <property type="match status" value="1"/>
</dbReference>
<evidence type="ECO:0000259" key="1">
    <source>
        <dbReference type="PROSITE" id="PS50404"/>
    </source>
</evidence>
<protein>
    <submittedName>
        <fullName evidence="3">Tetrachloro-p-hydroquinone reductive dehalogenase</fullName>
    </submittedName>
</protein>
<evidence type="ECO:0000313" key="4">
    <source>
        <dbReference type="Proteomes" id="UP000240418"/>
    </source>
</evidence>
<evidence type="ECO:0000313" key="3">
    <source>
        <dbReference type="EMBL" id="PSL17483.1"/>
    </source>
</evidence>
<accession>A0A2P8F6Y7</accession>
<dbReference type="RefSeq" id="WP_106609991.1">
    <property type="nucleotide sequence ID" value="NZ_PYGJ01000017.1"/>
</dbReference>
<dbReference type="SFLD" id="SFLDG00358">
    <property type="entry name" value="Main_(cytGST)"/>
    <property type="match status" value="1"/>
</dbReference>
<comment type="caution">
    <text evidence="3">The sequence shown here is derived from an EMBL/GenBank/DDBJ whole genome shotgun (WGS) entry which is preliminary data.</text>
</comment>
<dbReference type="InterPro" id="IPR010987">
    <property type="entry name" value="Glutathione-S-Trfase_C-like"/>
</dbReference>
<dbReference type="PROSITE" id="PS50405">
    <property type="entry name" value="GST_CTER"/>
    <property type="match status" value="1"/>
</dbReference>
<name>A0A2P8F6Y7_9RHOB</name>
<feature type="domain" description="GST N-terminal" evidence="1">
    <location>
        <begin position="1"/>
        <end position="81"/>
    </location>
</feature>
<dbReference type="SUPFAM" id="SSF47616">
    <property type="entry name" value="GST C-terminal domain-like"/>
    <property type="match status" value="1"/>
</dbReference>
<dbReference type="InterPro" id="IPR004046">
    <property type="entry name" value="GST_C"/>
</dbReference>
<dbReference type="OrthoDB" id="9810080at2"/>
<dbReference type="Proteomes" id="UP000240418">
    <property type="component" value="Unassembled WGS sequence"/>
</dbReference>
<dbReference type="Gene3D" id="1.20.1050.10">
    <property type="match status" value="1"/>
</dbReference>
<organism evidence="3 4">
    <name type="scientific">Shimia abyssi</name>
    <dbReference type="NCBI Taxonomy" id="1662395"/>
    <lineage>
        <taxon>Bacteria</taxon>
        <taxon>Pseudomonadati</taxon>
        <taxon>Pseudomonadota</taxon>
        <taxon>Alphaproteobacteria</taxon>
        <taxon>Rhodobacterales</taxon>
        <taxon>Roseobacteraceae</taxon>
    </lineage>
</organism>
<dbReference type="AlphaFoldDB" id="A0A2P8F6Y7"/>
<dbReference type="InterPro" id="IPR036249">
    <property type="entry name" value="Thioredoxin-like_sf"/>
</dbReference>
<keyword evidence="4" id="KW-1185">Reference proteome</keyword>
<sequence length="272" mass="29927">MLKLYHGKTSVCSAKVRVGLAELNLPWDGTILDLGAGEQNEVWYLKLNHKGVVPTVVNGDVRVAESSVILEYLSDIEGSGALMPKDPASRAITRMYLSDCIDIHAAINTLTFATSKRQQILQKKTAEQISASIERMASPANALKRRDIIDNGTASSHVTIAFFVLTSLFQQMRHALSAGQWMQGETFGLADIALIAYVDRLDRLGLSSLWAEVPDISRWLADCRARESYKTAIEAYAGPADDDARAARADGNWDMIEDLWQDYQLGHNGSGK</sequence>